<reference evidence="3" key="1">
    <citation type="submission" date="2018-03" db="EMBL/GenBank/DDBJ databases">
        <authorList>
            <person name="Rodrigo-Torres L."/>
            <person name="Arahal R. D."/>
            <person name="Lucena T."/>
        </authorList>
    </citation>
    <scope>NUCLEOTIDE SEQUENCE [LARGE SCALE GENOMIC DNA]</scope>
    <source>
        <strain evidence="3">CECT 8871</strain>
    </source>
</reference>
<accession>A0A2R8AW95</accession>
<name>A0A2R8AW95_9RHOB</name>
<organism evidence="2 3">
    <name type="scientific">Pseudoprimorskyibacter insulae</name>
    <dbReference type="NCBI Taxonomy" id="1695997"/>
    <lineage>
        <taxon>Bacteria</taxon>
        <taxon>Pseudomonadati</taxon>
        <taxon>Pseudomonadota</taxon>
        <taxon>Alphaproteobacteria</taxon>
        <taxon>Rhodobacterales</taxon>
        <taxon>Paracoccaceae</taxon>
        <taxon>Pseudoprimorskyibacter</taxon>
    </lineage>
</organism>
<feature type="transmembrane region" description="Helical" evidence="1">
    <location>
        <begin position="41"/>
        <end position="61"/>
    </location>
</feature>
<keyword evidence="3" id="KW-1185">Reference proteome</keyword>
<dbReference type="AlphaFoldDB" id="A0A2R8AW95"/>
<sequence>MSPEVRVIVVIFLTLVALIGLLAGGCSILFTPALFQDPSIFVIWVIGMIFGAIGVSAIFGIRKILRRSAAQTPPPPTE</sequence>
<dbReference type="EMBL" id="OMOJ01000003">
    <property type="protein sequence ID" value="SPF80139.1"/>
    <property type="molecule type" value="Genomic_DNA"/>
</dbReference>
<feature type="transmembrane region" description="Helical" evidence="1">
    <location>
        <begin position="7"/>
        <end position="35"/>
    </location>
</feature>
<gene>
    <name evidence="2" type="ORF">PRI8871_01943</name>
</gene>
<evidence type="ECO:0000313" key="2">
    <source>
        <dbReference type="EMBL" id="SPF80139.1"/>
    </source>
</evidence>
<dbReference type="RefSeq" id="WP_108886015.1">
    <property type="nucleotide sequence ID" value="NZ_OMOJ01000003.1"/>
</dbReference>
<protein>
    <recommendedName>
        <fullName evidence="4">Lipopolysaccharide assembly protein A domain-containing protein</fullName>
    </recommendedName>
</protein>
<evidence type="ECO:0000256" key="1">
    <source>
        <dbReference type="SAM" id="Phobius"/>
    </source>
</evidence>
<keyword evidence="1" id="KW-0472">Membrane</keyword>
<evidence type="ECO:0000313" key="3">
    <source>
        <dbReference type="Proteomes" id="UP000244904"/>
    </source>
</evidence>
<proteinExistence type="predicted"/>
<keyword evidence="1" id="KW-1133">Transmembrane helix</keyword>
<dbReference type="Proteomes" id="UP000244904">
    <property type="component" value="Unassembled WGS sequence"/>
</dbReference>
<keyword evidence="1" id="KW-0812">Transmembrane</keyword>
<evidence type="ECO:0008006" key="4">
    <source>
        <dbReference type="Google" id="ProtNLM"/>
    </source>
</evidence>
<dbReference type="PROSITE" id="PS51257">
    <property type="entry name" value="PROKAR_LIPOPROTEIN"/>
    <property type="match status" value="1"/>
</dbReference>